<feature type="domain" description="Myosin tail" evidence="5">
    <location>
        <begin position="330"/>
        <end position="505"/>
    </location>
</feature>
<dbReference type="InterPro" id="IPR002928">
    <property type="entry name" value="Myosin_tail"/>
</dbReference>
<proteinExistence type="predicted"/>
<evidence type="ECO:0000256" key="1">
    <source>
        <dbReference type="ARBA" id="ARBA00023054"/>
    </source>
</evidence>
<dbReference type="OrthoDB" id="5984396at2759"/>
<evidence type="ECO:0000256" key="4">
    <source>
        <dbReference type="SAM" id="MobiDB-lite"/>
    </source>
</evidence>
<dbReference type="PANTHER" id="PTHR46292:SF1">
    <property type="entry name" value="COILED-COIL DOMAIN-CONTAINING PROTEIN 102A"/>
    <property type="match status" value="1"/>
</dbReference>
<organism evidence="6 7">
    <name type="scientific">Paramuricea clavata</name>
    <name type="common">Red gorgonian</name>
    <name type="synonym">Violescent sea-whip</name>
    <dbReference type="NCBI Taxonomy" id="317549"/>
    <lineage>
        <taxon>Eukaryota</taxon>
        <taxon>Metazoa</taxon>
        <taxon>Cnidaria</taxon>
        <taxon>Anthozoa</taxon>
        <taxon>Octocorallia</taxon>
        <taxon>Malacalcyonacea</taxon>
        <taxon>Plexauridae</taxon>
        <taxon>Paramuricea</taxon>
    </lineage>
</organism>
<name>A0A6S7J003_PARCT</name>
<evidence type="ECO:0000256" key="3">
    <source>
        <dbReference type="SAM" id="Coils"/>
    </source>
</evidence>
<evidence type="ECO:0000313" key="7">
    <source>
        <dbReference type="Proteomes" id="UP001152795"/>
    </source>
</evidence>
<dbReference type="AlphaFoldDB" id="A0A6S7J003"/>
<evidence type="ECO:0000256" key="2">
    <source>
        <dbReference type="ARBA" id="ARBA00040149"/>
    </source>
</evidence>
<evidence type="ECO:0000313" key="6">
    <source>
        <dbReference type="EMBL" id="CAB4006918.1"/>
    </source>
</evidence>
<feature type="compositionally biased region" description="Basic and acidic residues" evidence="4">
    <location>
        <begin position="231"/>
        <end position="241"/>
    </location>
</feature>
<keyword evidence="1 3" id="KW-0175">Coiled coil</keyword>
<gene>
    <name evidence="6" type="ORF">PACLA_8A064352</name>
</gene>
<dbReference type="Gene3D" id="1.20.5.340">
    <property type="match status" value="1"/>
</dbReference>
<comment type="caution">
    <text evidence="6">The sequence shown here is derived from an EMBL/GenBank/DDBJ whole genome shotgun (WGS) entry which is preliminary data.</text>
</comment>
<sequence length="506" mass="59047">MLEGNQDTPALVLPDTLNAQGGQHVEKNESLNAEMDPLDRRNSHDGVTFNSHEQLQLNELREARIRAVQMEKTMRWWSDCTANWRDKWGQVKNERNKAREDIKILKQKLDDANQSIYELKRERNEFKEGNTQLRANVEKMSAELKRDRRAFVPPMRITENSNAHVSNMVKAQLDTTEVSYDESASQDSKMQALIITDADAFVEITKAHDKRFEAEQSFNSAHEQNATINSGDKRTKDDNGSLDQMKTELESLKEKLQNAENKITEETRLKESLLKTVDGLKVEIENLKSSLQDETNAKENALNELNRLKDEKESASCERFNSGSVRVAYSTNSVDRKIKDLRLEIERLQKDNATEWNKREKLETQKLNAERENKKLRHEITDLGNELKTKVNEVTQANDFKLKQVQKDLDEKKKELADLKLSHMKLKKVYQDKKEDILHNRTRVDHHEDEIKKLRGRIDELKMKLTTAEDEVDQKENLARKLQRQLDDQTQQCHVLRVQMEHLQTR</sequence>
<reference evidence="6" key="1">
    <citation type="submission" date="2020-04" db="EMBL/GenBank/DDBJ databases">
        <authorList>
            <person name="Alioto T."/>
            <person name="Alioto T."/>
            <person name="Gomez Garrido J."/>
        </authorList>
    </citation>
    <scope>NUCLEOTIDE SEQUENCE</scope>
    <source>
        <strain evidence="6">A484AB</strain>
    </source>
</reference>
<dbReference type="Proteomes" id="UP001152795">
    <property type="component" value="Unassembled WGS sequence"/>
</dbReference>
<accession>A0A6S7J003</accession>
<dbReference type="GO" id="GO:0016459">
    <property type="term" value="C:myosin complex"/>
    <property type="evidence" value="ECO:0007669"/>
    <property type="project" value="InterPro"/>
</dbReference>
<feature type="compositionally biased region" description="Polar residues" evidence="4">
    <location>
        <begin position="217"/>
        <end position="230"/>
    </location>
</feature>
<feature type="coiled-coil region" evidence="3">
    <location>
        <begin position="242"/>
        <end position="499"/>
    </location>
</feature>
<feature type="coiled-coil region" evidence="3">
    <location>
        <begin position="95"/>
        <end position="150"/>
    </location>
</feature>
<protein>
    <recommendedName>
        <fullName evidence="2">Coiled-coil domain-containing protein 102A</fullName>
    </recommendedName>
</protein>
<evidence type="ECO:0000259" key="5">
    <source>
        <dbReference type="Pfam" id="PF01576"/>
    </source>
</evidence>
<feature type="region of interest" description="Disordered" evidence="4">
    <location>
        <begin position="217"/>
        <end position="241"/>
    </location>
</feature>
<dbReference type="PANTHER" id="PTHR46292">
    <property type="entry name" value="COILED-COIL DOMAIN-CONTAINING PROTEIN 102A"/>
    <property type="match status" value="1"/>
</dbReference>
<keyword evidence="7" id="KW-1185">Reference proteome</keyword>
<dbReference type="EMBL" id="CACRXK020005643">
    <property type="protein sequence ID" value="CAB4006918.1"/>
    <property type="molecule type" value="Genomic_DNA"/>
</dbReference>
<dbReference type="Gene3D" id="1.20.5.1700">
    <property type="match status" value="1"/>
</dbReference>
<dbReference type="Pfam" id="PF01576">
    <property type="entry name" value="Myosin_tail_1"/>
    <property type="match status" value="1"/>
</dbReference>